<dbReference type="Pfam" id="PF00072">
    <property type="entry name" value="Response_reg"/>
    <property type="match status" value="1"/>
</dbReference>
<dbReference type="InterPro" id="IPR050595">
    <property type="entry name" value="Bact_response_regulator"/>
</dbReference>
<sequence>MTDTSRNSSVLVVEDEPLILFDTIDMIEAAGFIVHSASNASDALGLMAACPDIGILFTDVDMPGRMNGLKLAETVRGRWPAVAIIIVSGLHRLNGHDIPTDSQFFSKPYGQKFVVGALEAADNRFV</sequence>
<evidence type="ECO:0000313" key="7">
    <source>
        <dbReference type="Proteomes" id="UP000759443"/>
    </source>
</evidence>
<protein>
    <submittedName>
        <fullName evidence="6">DNA-binding NtrC family response regulator</fullName>
    </submittedName>
</protein>
<evidence type="ECO:0000259" key="5">
    <source>
        <dbReference type="PROSITE" id="PS50110"/>
    </source>
</evidence>
<keyword evidence="1 4" id="KW-0597">Phosphoprotein</keyword>
<dbReference type="RefSeq" id="WP_209949065.1">
    <property type="nucleotide sequence ID" value="NZ_JAGGJU010000017.1"/>
</dbReference>
<keyword evidence="3" id="KW-0804">Transcription</keyword>
<gene>
    <name evidence="6" type="ORF">J2Z17_004793</name>
</gene>
<dbReference type="InterPro" id="IPR001789">
    <property type="entry name" value="Sig_transdc_resp-reg_receiver"/>
</dbReference>
<dbReference type="Proteomes" id="UP000759443">
    <property type="component" value="Unassembled WGS sequence"/>
</dbReference>
<dbReference type="InterPro" id="IPR011006">
    <property type="entry name" value="CheY-like_superfamily"/>
</dbReference>
<comment type="caution">
    <text evidence="6">The sequence shown here is derived from an EMBL/GenBank/DDBJ whole genome shotgun (WGS) entry which is preliminary data.</text>
</comment>
<dbReference type="Gene3D" id="3.40.50.2300">
    <property type="match status" value="1"/>
</dbReference>
<evidence type="ECO:0000256" key="3">
    <source>
        <dbReference type="ARBA" id="ARBA00023163"/>
    </source>
</evidence>
<dbReference type="PANTHER" id="PTHR44591:SF3">
    <property type="entry name" value="RESPONSE REGULATORY DOMAIN-CONTAINING PROTEIN"/>
    <property type="match status" value="1"/>
</dbReference>
<dbReference type="PANTHER" id="PTHR44591">
    <property type="entry name" value="STRESS RESPONSE REGULATOR PROTEIN 1"/>
    <property type="match status" value="1"/>
</dbReference>
<organism evidence="6 7">
    <name type="scientific">Rhizobium halophytocola</name>
    <dbReference type="NCBI Taxonomy" id="735519"/>
    <lineage>
        <taxon>Bacteria</taxon>
        <taxon>Pseudomonadati</taxon>
        <taxon>Pseudomonadota</taxon>
        <taxon>Alphaproteobacteria</taxon>
        <taxon>Hyphomicrobiales</taxon>
        <taxon>Rhizobiaceae</taxon>
        <taxon>Rhizobium/Agrobacterium group</taxon>
        <taxon>Rhizobium</taxon>
    </lineage>
</organism>
<evidence type="ECO:0000313" key="6">
    <source>
        <dbReference type="EMBL" id="MBP1853332.1"/>
    </source>
</evidence>
<dbReference type="SMART" id="SM00448">
    <property type="entry name" value="REC"/>
    <property type="match status" value="1"/>
</dbReference>
<reference evidence="6 7" key="1">
    <citation type="submission" date="2021-03" db="EMBL/GenBank/DDBJ databases">
        <title>Genomic Encyclopedia of Type Strains, Phase IV (KMG-IV): sequencing the most valuable type-strain genomes for metagenomic binning, comparative biology and taxonomic classification.</title>
        <authorList>
            <person name="Goeker M."/>
        </authorList>
    </citation>
    <scope>NUCLEOTIDE SEQUENCE [LARGE SCALE GENOMIC DNA]</scope>
    <source>
        <strain evidence="6 7">DSM 21600</strain>
    </source>
</reference>
<evidence type="ECO:0000256" key="2">
    <source>
        <dbReference type="ARBA" id="ARBA00023015"/>
    </source>
</evidence>
<feature type="modified residue" description="4-aspartylphosphate" evidence="4">
    <location>
        <position position="59"/>
    </location>
</feature>
<name>A0ABS4E5V4_9HYPH</name>
<dbReference type="GO" id="GO:0003677">
    <property type="term" value="F:DNA binding"/>
    <property type="evidence" value="ECO:0007669"/>
    <property type="project" value="UniProtKB-KW"/>
</dbReference>
<keyword evidence="7" id="KW-1185">Reference proteome</keyword>
<evidence type="ECO:0000256" key="4">
    <source>
        <dbReference type="PROSITE-ProRule" id="PRU00169"/>
    </source>
</evidence>
<accession>A0ABS4E5V4</accession>
<proteinExistence type="predicted"/>
<dbReference type="PROSITE" id="PS50110">
    <property type="entry name" value="RESPONSE_REGULATORY"/>
    <property type="match status" value="1"/>
</dbReference>
<dbReference type="SUPFAM" id="SSF52172">
    <property type="entry name" value="CheY-like"/>
    <property type="match status" value="1"/>
</dbReference>
<feature type="domain" description="Response regulatory" evidence="5">
    <location>
        <begin position="9"/>
        <end position="122"/>
    </location>
</feature>
<keyword evidence="2" id="KW-0805">Transcription regulation</keyword>
<dbReference type="EMBL" id="JAGGJU010000017">
    <property type="protein sequence ID" value="MBP1853332.1"/>
    <property type="molecule type" value="Genomic_DNA"/>
</dbReference>
<keyword evidence="6" id="KW-0238">DNA-binding</keyword>
<evidence type="ECO:0000256" key="1">
    <source>
        <dbReference type="ARBA" id="ARBA00022553"/>
    </source>
</evidence>